<evidence type="ECO:0000313" key="4">
    <source>
        <dbReference type="EMBL" id="KAK2190284.1"/>
    </source>
</evidence>
<dbReference type="Proteomes" id="UP001209878">
    <property type="component" value="Unassembled WGS sequence"/>
</dbReference>
<evidence type="ECO:0000256" key="1">
    <source>
        <dbReference type="ARBA" id="ARBA00006274"/>
    </source>
</evidence>
<comment type="caution">
    <text evidence="4">The sequence shown here is derived from an EMBL/GenBank/DDBJ whole genome shotgun (WGS) entry which is preliminary data.</text>
</comment>
<dbReference type="InterPro" id="IPR051017">
    <property type="entry name" value="Aldolase-II_Adducin_sf"/>
</dbReference>
<evidence type="ECO:0000256" key="2">
    <source>
        <dbReference type="SAM" id="MobiDB-lite"/>
    </source>
</evidence>
<feature type="compositionally biased region" description="Basic residues" evidence="2">
    <location>
        <begin position="564"/>
        <end position="585"/>
    </location>
</feature>
<accession>A0AAD9UI26</accession>
<dbReference type="SMART" id="SM01007">
    <property type="entry name" value="Aldolase_II"/>
    <property type="match status" value="1"/>
</dbReference>
<feature type="domain" description="Class II aldolase/adducin N-terminal" evidence="3">
    <location>
        <begin position="1"/>
        <end position="144"/>
    </location>
</feature>
<protein>
    <recommendedName>
        <fullName evidence="3">Class II aldolase/adducin N-terminal domain-containing protein</fullName>
    </recommendedName>
</protein>
<proteinExistence type="inferred from homology"/>
<dbReference type="EMBL" id="JAODUO010000084">
    <property type="protein sequence ID" value="KAK2190284.1"/>
    <property type="molecule type" value="Genomic_DNA"/>
</dbReference>
<dbReference type="Gene3D" id="3.40.225.10">
    <property type="entry name" value="Class II aldolase/adducin N-terminal domain"/>
    <property type="match status" value="1"/>
</dbReference>
<dbReference type="AlphaFoldDB" id="A0AAD9UI26"/>
<dbReference type="GO" id="GO:0005856">
    <property type="term" value="C:cytoskeleton"/>
    <property type="evidence" value="ECO:0007669"/>
    <property type="project" value="TreeGrafter"/>
</dbReference>
<feature type="region of interest" description="Disordered" evidence="2">
    <location>
        <begin position="259"/>
        <end position="279"/>
    </location>
</feature>
<name>A0AAD9UI26_RIDPI</name>
<sequence>MLYHEVTASSLLKVDMQGEVLDAGTTNLGINKVGFGLHAAIHAARPDIRCILHLQASSVIAVSAMQCGVLPLCPESIMMGDVSYYSEYSGLLDDQEKKDKLTRALGPNNKVLVLKNFGIVCCGASVEEAYYKASSCMSACEAQVLTVPVGLDNIVQPSDDTKKVAFELAALPPPSEEGKRKWRRGEMEFEALMRHLDNAGFRTGHIYREPLYKKDQRRDRINSEVEIPPASSSFSDMFDDEGKLLSCVKSLRSTEWVSEGAGGNPIKLETPNMFAPQGANPKELTEKFKEIRKEYYEDKISAGPQSKILDGVSWDEAQTRDGQSSGTTDTVVVVGAASKGIIQRDHQHDAVVYKQYYASNPFDSMTEADVERYKAEVERRSRGELPQEGDMIVPGPDGRLISTQERLEHVRQNQSGEPADAPFKPPYLETSLDDVSTPPRYPGQRVNVRPGVTETCIDDIMPSPTTSSTPAPKGASTTDSPLVRSHSARRAPDKSPKLVQELEMNFSRSKSERKPKSKSKKSAAVNGDEPVGSPAKSTSSGDGTHDDSSPTKEAAPGIGSPTKEKKKKKFRMPSFSKKKDKKSDK</sequence>
<feature type="region of interest" description="Disordered" evidence="2">
    <location>
        <begin position="410"/>
        <end position="585"/>
    </location>
</feature>
<feature type="compositionally biased region" description="Low complexity" evidence="2">
    <location>
        <begin position="462"/>
        <end position="478"/>
    </location>
</feature>
<evidence type="ECO:0000259" key="3">
    <source>
        <dbReference type="SMART" id="SM01007"/>
    </source>
</evidence>
<dbReference type="GO" id="GO:0005886">
    <property type="term" value="C:plasma membrane"/>
    <property type="evidence" value="ECO:0007669"/>
    <property type="project" value="UniProtKB-SubCell"/>
</dbReference>
<keyword evidence="5" id="KW-1185">Reference proteome</keyword>
<gene>
    <name evidence="4" type="ORF">NP493_79g03033</name>
</gene>
<organism evidence="4 5">
    <name type="scientific">Ridgeia piscesae</name>
    <name type="common">Tubeworm</name>
    <dbReference type="NCBI Taxonomy" id="27915"/>
    <lineage>
        <taxon>Eukaryota</taxon>
        <taxon>Metazoa</taxon>
        <taxon>Spiralia</taxon>
        <taxon>Lophotrochozoa</taxon>
        <taxon>Annelida</taxon>
        <taxon>Polychaeta</taxon>
        <taxon>Sedentaria</taxon>
        <taxon>Canalipalpata</taxon>
        <taxon>Sabellida</taxon>
        <taxon>Siboglinidae</taxon>
        <taxon>Ridgeia</taxon>
    </lineage>
</organism>
<comment type="similarity">
    <text evidence="1">Belongs to the aldolase class II family. Adducin subfamily.</text>
</comment>
<dbReference type="Pfam" id="PF00596">
    <property type="entry name" value="Aldolase_II"/>
    <property type="match status" value="1"/>
</dbReference>
<reference evidence="4" key="1">
    <citation type="journal article" date="2023" name="Mol. Biol. Evol.">
        <title>Third-Generation Sequencing Reveals the Adaptive Role of the Epigenome in Three Deep-Sea Polychaetes.</title>
        <authorList>
            <person name="Perez M."/>
            <person name="Aroh O."/>
            <person name="Sun Y."/>
            <person name="Lan Y."/>
            <person name="Juniper S.K."/>
            <person name="Young C.R."/>
            <person name="Angers B."/>
            <person name="Qian P.Y."/>
        </authorList>
    </citation>
    <scope>NUCLEOTIDE SEQUENCE</scope>
    <source>
        <strain evidence="4">R07B-5</strain>
    </source>
</reference>
<dbReference type="GO" id="GO:0051015">
    <property type="term" value="F:actin filament binding"/>
    <property type="evidence" value="ECO:0007669"/>
    <property type="project" value="TreeGrafter"/>
</dbReference>
<evidence type="ECO:0000313" key="5">
    <source>
        <dbReference type="Proteomes" id="UP001209878"/>
    </source>
</evidence>
<dbReference type="InterPro" id="IPR036409">
    <property type="entry name" value="Aldolase_II/adducin_N_sf"/>
</dbReference>
<dbReference type="GO" id="GO:0014069">
    <property type="term" value="C:postsynaptic density"/>
    <property type="evidence" value="ECO:0007669"/>
    <property type="project" value="TreeGrafter"/>
</dbReference>
<dbReference type="PANTHER" id="PTHR10672">
    <property type="entry name" value="ADDUCIN"/>
    <property type="match status" value="1"/>
</dbReference>
<dbReference type="SUPFAM" id="SSF53639">
    <property type="entry name" value="AraD/HMP-PK domain-like"/>
    <property type="match status" value="1"/>
</dbReference>
<dbReference type="PANTHER" id="PTHR10672:SF3">
    <property type="entry name" value="PROTEIN HU-LI TAI SHAO"/>
    <property type="match status" value="1"/>
</dbReference>
<dbReference type="InterPro" id="IPR001303">
    <property type="entry name" value="Aldolase_II/adducin_N"/>
</dbReference>